<dbReference type="AlphaFoldDB" id="A0A0A9A1C0"/>
<sequence length="148" mass="16464">MACKTTKIQSIHSSSKTLLARRKVTTSRSTTMTLAGSMSHFSVFNGQCHLLHLKLSLPLHGLQALLHSNLQLVFLVLYLPTKATTHLLHLTEGRTAKQIMDTDGRAPKSVFRSTFLKLGTTNFHMSSHEFGTHYRTKSLPPNPTTLNP</sequence>
<accession>A0A0A9A1C0</accession>
<reference evidence="1" key="1">
    <citation type="submission" date="2014-09" db="EMBL/GenBank/DDBJ databases">
        <authorList>
            <person name="Magalhaes I.L.F."/>
            <person name="Oliveira U."/>
            <person name="Santos F.R."/>
            <person name="Vidigal T.H.D.A."/>
            <person name="Brescovit A.D."/>
            <person name="Santos A.J."/>
        </authorList>
    </citation>
    <scope>NUCLEOTIDE SEQUENCE</scope>
    <source>
        <tissue evidence="1">Shoot tissue taken approximately 20 cm above the soil surface</tissue>
    </source>
</reference>
<name>A0A0A9A1C0_ARUDO</name>
<proteinExistence type="predicted"/>
<evidence type="ECO:0000313" key="1">
    <source>
        <dbReference type="EMBL" id="JAD43738.1"/>
    </source>
</evidence>
<dbReference type="EMBL" id="GBRH01254157">
    <property type="protein sequence ID" value="JAD43738.1"/>
    <property type="molecule type" value="Transcribed_RNA"/>
</dbReference>
<protein>
    <submittedName>
        <fullName evidence="1">Uncharacterized protein</fullName>
    </submittedName>
</protein>
<organism evidence="1">
    <name type="scientific">Arundo donax</name>
    <name type="common">Giant reed</name>
    <name type="synonym">Donax arundinaceus</name>
    <dbReference type="NCBI Taxonomy" id="35708"/>
    <lineage>
        <taxon>Eukaryota</taxon>
        <taxon>Viridiplantae</taxon>
        <taxon>Streptophyta</taxon>
        <taxon>Embryophyta</taxon>
        <taxon>Tracheophyta</taxon>
        <taxon>Spermatophyta</taxon>
        <taxon>Magnoliopsida</taxon>
        <taxon>Liliopsida</taxon>
        <taxon>Poales</taxon>
        <taxon>Poaceae</taxon>
        <taxon>PACMAD clade</taxon>
        <taxon>Arundinoideae</taxon>
        <taxon>Arundineae</taxon>
        <taxon>Arundo</taxon>
    </lineage>
</organism>
<reference evidence="1" key="2">
    <citation type="journal article" date="2015" name="Data Brief">
        <title>Shoot transcriptome of the giant reed, Arundo donax.</title>
        <authorList>
            <person name="Barrero R.A."/>
            <person name="Guerrero F.D."/>
            <person name="Moolhuijzen P."/>
            <person name="Goolsby J.A."/>
            <person name="Tidwell J."/>
            <person name="Bellgard S.E."/>
            <person name="Bellgard M.I."/>
        </authorList>
    </citation>
    <scope>NUCLEOTIDE SEQUENCE</scope>
    <source>
        <tissue evidence="1">Shoot tissue taken approximately 20 cm above the soil surface</tissue>
    </source>
</reference>